<proteinExistence type="predicted"/>
<reference evidence="1 2" key="2">
    <citation type="submission" date="2014-10" db="EMBL/GenBank/DDBJ databases">
        <title>Paracoccus sanguinis sp. nov., isolated from clinical specimens of New York State patients.</title>
        <authorList>
            <person name="Mingle L.A."/>
            <person name="Cole J.A."/>
            <person name="Lapierre P."/>
            <person name="Musser K.A."/>
        </authorList>
    </citation>
    <scope>NUCLEOTIDE SEQUENCE [LARGE SCALE GENOMIC DNA]</scope>
    <source>
        <strain evidence="1 2">HAMBI 3106</strain>
    </source>
</reference>
<evidence type="ECO:0000313" key="2">
    <source>
        <dbReference type="Proteomes" id="UP000029917"/>
    </source>
</evidence>
<dbReference type="AlphaFoldDB" id="A0A099FA63"/>
<name>A0A099FA63_9RHOB</name>
<comment type="caution">
    <text evidence="1">The sequence shown here is derived from an EMBL/GenBank/DDBJ whole genome shotgun (WGS) entry which is preliminary data.</text>
</comment>
<evidence type="ECO:0000313" key="1">
    <source>
        <dbReference type="EMBL" id="KGJ07615.1"/>
    </source>
</evidence>
<dbReference type="EMBL" id="JRKS01000018">
    <property type="protein sequence ID" value="KGJ07615.1"/>
    <property type="molecule type" value="Genomic_DNA"/>
</dbReference>
<accession>A0A099FA63</accession>
<dbReference type="Pfam" id="PF04343">
    <property type="entry name" value="DUF488"/>
    <property type="match status" value="1"/>
</dbReference>
<gene>
    <name evidence="1" type="ORF">IC63_07535</name>
</gene>
<feature type="non-terminal residue" evidence="1">
    <location>
        <position position="36"/>
    </location>
</feature>
<reference evidence="1 2" key="1">
    <citation type="submission" date="2014-09" db="EMBL/GenBank/DDBJ databases">
        <authorList>
            <person name="McGinnis J.M."/>
            <person name="Wolfgang W.J."/>
        </authorList>
    </citation>
    <scope>NUCLEOTIDE SEQUENCE [LARGE SCALE GENOMIC DNA]</scope>
    <source>
        <strain evidence="1 2">HAMBI 3106</strain>
    </source>
</reference>
<sequence>MVCDVRSIPRSRANPQYDRATLPEMLAERQLGYVLI</sequence>
<keyword evidence="2" id="KW-1185">Reference proteome</keyword>
<protein>
    <submittedName>
        <fullName evidence="1">DNA repair protein</fullName>
    </submittedName>
</protein>
<organism evidence="1 2">
    <name type="scientific">Paracoccus sphaerophysae</name>
    <dbReference type="NCBI Taxonomy" id="690417"/>
    <lineage>
        <taxon>Bacteria</taxon>
        <taxon>Pseudomonadati</taxon>
        <taxon>Pseudomonadota</taxon>
        <taxon>Alphaproteobacteria</taxon>
        <taxon>Rhodobacterales</taxon>
        <taxon>Paracoccaceae</taxon>
        <taxon>Paracoccus</taxon>
    </lineage>
</organism>
<dbReference type="Proteomes" id="UP000029917">
    <property type="component" value="Unassembled WGS sequence"/>
</dbReference>
<dbReference type="InterPro" id="IPR007438">
    <property type="entry name" value="DUF488"/>
</dbReference>